<keyword evidence="2" id="KW-1185">Reference proteome</keyword>
<comment type="caution">
    <text evidence="1">The sequence shown here is derived from an EMBL/GenBank/DDBJ whole genome shotgun (WGS) entry which is preliminary data.</text>
</comment>
<organism evidence="1 2">
    <name type="scientific">Mucilaginibacter gracilis</name>
    <dbReference type="NCBI Taxonomy" id="423350"/>
    <lineage>
        <taxon>Bacteria</taxon>
        <taxon>Pseudomonadati</taxon>
        <taxon>Bacteroidota</taxon>
        <taxon>Sphingobacteriia</taxon>
        <taxon>Sphingobacteriales</taxon>
        <taxon>Sphingobacteriaceae</taxon>
        <taxon>Mucilaginibacter</taxon>
    </lineage>
</organism>
<name>A0A495J913_9SPHI</name>
<dbReference type="AlphaFoldDB" id="A0A495J913"/>
<dbReference type="EMBL" id="RBKU01000001">
    <property type="protein sequence ID" value="RKR84882.1"/>
    <property type="molecule type" value="Genomic_DNA"/>
</dbReference>
<dbReference type="RefSeq" id="WP_121200815.1">
    <property type="nucleotide sequence ID" value="NZ_RBKU01000001.1"/>
</dbReference>
<dbReference type="Proteomes" id="UP000268007">
    <property type="component" value="Unassembled WGS sequence"/>
</dbReference>
<sequence>MQVENHIPPPPPRNWKASLNKMQVNQSTRISIQYYNSVKAAISMHFHSNLQKAFTTAKEPGGYFRVWRLR</sequence>
<evidence type="ECO:0000313" key="2">
    <source>
        <dbReference type="Proteomes" id="UP000268007"/>
    </source>
</evidence>
<reference evidence="1 2" key="1">
    <citation type="submission" date="2018-10" db="EMBL/GenBank/DDBJ databases">
        <title>Genomic Encyclopedia of Archaeal and Bacterial Type Strains, Phase II (KMG-II): from individual species to whole genera.</title>
        <authorList>
            <person name="Goeker M."/>
        </authorList>
    </citation>
    <scope>NUCLEOTIDE SEQUENCE [LARGE SCALE GENOMIC DNA]</scope>
    <source>
        <strain evidence="1 2">DSM 18602</strain>
    </source>
</reference>
<proteinExistence type="predicted"/>
<gene>
    <name evidence="1" type="ORF">BDD43_5135</name>
</gene>
<protein>
    <submittedName>
        <fullName evidence="1">Uncharacterized protein</fullName>
    </submittedName>
</protein>
<evidence type="ECO:0000313" key="1">
    <source>
        <dbReference type="EMBL" id="RKR84882.1"/>
    </source>
</evidence>
<accession>A0A495J913</accession>